<protein>
    <recommendedName>
        <fullName evidence="7">Ribosomal protein S18</fullName>
    </recommendedName>
</protein>
<dbReference type="GO" id="GO:0032543">
    <property type="term" value="P:mitochondrial translation"/>
    <property type="evidence" value="ECO:0007669"/>
    <property type="project" value="TreeGrafter"/>
</dbReference>
<feature type="region of interest" description="Disordered" evidence="4">
    <location>
        <begin position="798"/>
        <end position="832"/>
    </location>
</feature>
<dbReference type="SUPFAM" id="SSF46911">
    <property type="entry name" value="Ribosomal protein S18"/>
    <property type="match status" value="1"/>
</dbReference>
<dbReference type="InterPro" id="IPR001648">
    <property type="entry name" value="Ribosomal_bS18"/>
</dbReference>
<evidence type="ECO:0000256" key="4">
    <source>
        <dbReference type="SAM" id="MobiDB-lite"/>
    </source>
</evidence>
<dbReference type="GO" id="GO:0003735">
    <property type="term" value="F:structural constituent of ribosome"/>
    <property type="evidence" value="ECO:0007669"/>
    <property type="project" value="InterPro"/>
</dbReference>
<keyword evidence="3" id="KW-0687">Ribonucleoprotein</keyword>
<keyword evidence="2" id="KW-0689">Ribosomal protein</keyword>
<evidence type="ECO:0000313" key="6">
    <source>
        <dbReference type="Proteomes" id="UP001344447"/>
    </source>
</evidence>
<accession>A0AAN7TVL4</accession>
<dbReference type="AlphaFoldDB" id="A0AAN7TVL4"/>
<keyword evidence="6" id="KW-1185">Reference proteome</keyword>
<evidence type="ECO:0000256" key="3">
    <source>
        <dbReference type="ARBA" id="ARBA00023274"/>
    </source>
</evidence>
<dbReference type="Proteomes" id="UP001344447">
    <property type="component" value="Unassembled WGS sequence"/>
</dbReference>
<evidence type="ECO:0000256" key="2">
    <source>
        <dbReference type="ARBA" id="ARBA00022980"/>
    </source>
</evidence>
<dbReference type="InterPro" id="IPR036870">
    <property type="entry name" value="Ribosomal_bS18_sf"/>
</dbReference>
<evidence type="ECO:0000313" key="5">
    <source>
        <dbReference type="EMBL" id="KAK5575800.1"/>
    </source>
</evidence>
<proteinExistence type="inferred from homology"/>
<dbReference type="Pfam" id="PF01084">
    <property type="entry name" value="Ribosomal_S18"/>
    <property type="match status" value="1"/>
</dbReference>
<dbReference type="PANTHER" id="PTHR13479:SF40">
    <property type="entry name" value="SMALL RIBOSOMAL SUBUNIT PROTEIN BS18M"/>
    <property type="match status" value="1"/>
</dbReference>
<dbReference type="EMBL" id="JAVFKY010000005">
    <property type="protein sequence ID" value="KAK5575800.1"/>
    <property type="molecule type" value="Genomic_DNA"/>
</dbReference>
<evidence type="ECO:0008006" key="7">
    <source>
        <dbReference type="Google" id="ProtNLM"/>
    </source>
</evidence>
<evidence type="ECO:0000256" key="1">
    <source>
        <dbReference type="ARBA" id="ARBA00005589"/>
    </source>
</evidence>
<gene>
    <name evidence="5" type="ORF">RB653_006934</name>
</gene>
<dbReference type="PANTHER" id="PTHR13479">
    <property type="entry name" value="30S RIBOSOMAL PROTEIN S18"/>
    <property type="match status" value="1"/>
</dbReference>
<dbReference type="Gene3D" id="4.10.640.10">
    <property type="entry name" value="Ribosomal protein S18"/>
    <property type="match status" value="1"/>
</dbReference>
<dbReference type="GO" id="GO:0070181">
    <property type="term" value="F:small ribosomal subunit rRNA binding"/>
    <property type="evidence" value="ECO:0007669"/>
    <property type="project" value="TreeGrafter"/>
</dbReference>
<comment type="similarity">
    <text evidence="1">Belongs to the bacterial ribosomal protein bS18 family.</text>
</comment>
<name>A0AAN7TVL4_9MYCE</name>
<organism evidence="5 6">
    <name type="scientific">Dictyostelium firmibasis</name>
    <dbReference type="NCBI Taxonomy" id="79012"/>
    <lineage>
        <taxon>Eukaryota</taxon>
        <taxon>Amoebozoa</taxon>
        <taxon>Evosea</taxon>
        <taxon>Eumycetozoa</taxon>
        <taxon>Dictyostelia</taxon>
        <taxon>Dictyosteliales</taxon>
        <taxon>Dictyosteliaceae</taxon>
        <taxon>Dictyostelium</taxon>
    </lineage>
</organism>
<comment type="caution">
    <text evidence="5">The sequence shown here is derived from an EMBL/GenBank/DDBJ whole genome shotgun (WGS) entry which is preliminary data.</text>
</comment>
<reference evidence="5 6" key="1">
    <citation type="submission" date="2023-11" db="EMBL/GenBank/DDBJ databases">
        <title>Dfirmibasis_genome.</title>
        <authorList>
            <person name="Edelbroek B."/>
            <person name="Kjellin J."/>
            <person name="Jerlstrom-Hultqvist J."/>
            <person name="Soderbom F."/>
        </authorList>
    </citation>
    <scope>NUCLEOTIDE SEQUENCE [LARGE SCALE GENOMIC DNA]</scope>
    <source>
        <strain evidence="5 6">TNS-C-14</strain>
    </source>
</reference>
<sequence length="855" mass="99911">MQSIIRSSIKNKNLFLNNRGQFLITRSFCNDHSGNNHDHSANHKTSFEKFKENRDLIKKKSELIKEITKSRLLGETDKIYKLQEQVSSIEKVLDPTIEQFSVQSKQQKEAELEIWKRFLEKKGITTRSQLSSVNKFEFERFKTTGLLDAESEKQRKDKEIEKAQLSTDKYTGYPVANSDKFTPKERVEADPVLRDAFPSPFILSQRVVSNEFKEREDEKEQQKIDDSIYTDVVPIIKTKKDRMDEFVQKMQDQSNKDPQFKRLVMDFLDDGIPLKDKLIFRDDFDVSEEVYKNLNINNDHNDYVKEILDSNEPITEEDQKLIESTQQKILDLEVREIFKDYKINSSLEEKRLNIIFRNNKILRHKIQEMDATNHDGSINMEKLLSEPLAIENLTLYRADSDPSSFSGSYLYNFKNGGNTPKKIEDLHKIPYQVAFKEDIKNPRELEKLTKATEVLSGFSDEHGSLNDVKLFMNSVSPSEIEALNEMVKMCGGGAISNVVNGVTTFEEMLESIESSELMKPPGDFEEEAILAPDEVPEFGYDKSVIYDFKDRTPVLTEDTPVDRAYKDRVVQEGRLRDIETKMRHITDVPELDSPQLMKDLKVKLYEDEKQLERDLLETNDPMMIRNFIKYKYDEQKEKLDKKKEADFKRHTSTLIEVQQEITQRSLTKTEVPLYSPTTGKLFTPKKKNPKCLLCQNPNWQVDPINSPFLTLYLNDEGDILPRHYSGNCLKHQKKIARTIRQAKALGIFSYKKGTFTIHDPNVYSLTKSELEEYEKWYNGSYTQEELEQVYEQFEAERTKEEEEEELERELERSYSQIPQLDAEDGKKQGQQEQILLEFGIENNDLGRMYGKDQRQ</sequence>
<dbReference type="GO" id="GO:0005763">
    <property type="term" value="C:mitochondrial small ribosomal subunit"/>
    <property type="evidence" value="ECO:0007669"/>
    <property type="project" value="TreeGrafter"/>
</dbReference>